<dbReference type="PANTHER" id="PTHR33820:SF2">
    <property type="entry name" value="COILED-COIL DOMAIN-CONTAINING PROTEIN 17"/>
    <property type="match status" value="1"/>
</dbReference>
<dbReference type="GeneID" id="106067643"/>
<name>A0A9W3AHS8_BIOGL</name>
<dbReference type="RefSeq" id="XP_055886836.1">
    <property type="nucleotide sequence ID" value="XM_056030861.1"/>
</dbReference>
<accession>A0A9W3AHS8</accession>
<evidence type="ECO:0000313" key="3">
    <source>
        <dbReference type="Proteomes" id="UP001165740"/>
    </source>
</evidence>
<dbReference type="Proteomes" id="UP001165740">
    <property type="component" value="Chromosome 5"/>
</dbReference>
<evidence type="ECO:0000256" key="1">
    <source>
        <dbReference type="SAM" id="Coils"/>
    </source>
</evidence>
<protein>
    <submittedName>
        <fullName evidence="4">Uncharacterized protein LOC106067643 isoform X2</fullName>
    </submittedName>
</protein>
<dbReference type="PANTHER" id="PTHR33820">
    <property type="entry name" value="COILED-COIL DOMAIN-CONTAINING PROTEIN 17"/>
    <property type="match status" value="1"/>
</dbReference>
<reference evidence="4" key="1">
    <citation type="submission" date="2025-08" db="UniProtKB">
        <authorList>
            <consortium name="RefSeq"/>
        </authorList>
    </citation>
    <scope>IDENTIFICATION</scope>
</reference>
<evidence type="ECO:0000313" key="4">
    <source>
        <dbReference type="RefSeq" id="XP_055886836.1"/>
    </source>
</evidence>
<keyword evidence="3" id="KW-1185">Reference proteome</keyword>
<sequence length="1325" mass="152098">MPLDDTVQQLRRLKAQRSRQRELRDFEERMLLDDLQETDRKLKGSPRSLKQRKKLQLSKDKAIRDLQIQPDIPRYNHSTDPKAQQLAESHGRNMEQLQNRNRDLERQREEIRRRLEELGRRPIKDDDTMNALLQELKDQEARNQKMLEELRRLMATQYNYPMPVETKKQQQYMYPIYYGNSLVAEIIAVRQTYLQNGGNDPSILQQLAQMQAEAQAIDDSLRNRPPPKQKDKHPPDHSLLTLELENERLQRQLLLLQEQNLQARNRRKDDREDELERDIRRLQQDHLRKMYELQREIERLRQETIYLKVNEKPPKIILHQPPPIQVSAPAPPAPIVQPQIIEVDRLAPYDYSAGFCIFYDFVLNLDPRITAVRLIVGLHNLQAKLGEPSILPLVYTEPSTRQVAYSLVNAVIGARQPVPRCPPESDLGIVVELQAAGSAPGSEHDQTRLITRAWTKIPLFDSQDRLMTGRHRLPLRAVPLKPYIPMHELNTIPQYGEAELYYRIVNMRDAQSQSMATIAATNQDMYQVAPVGGVVLTQVAVSPVPPPPSVSPPGSPMDRFSPRLRNSNRPLIQNLNTTLDPNIGFQVDRVKHAELGEGKVRLTAYYQSNGKIVQSATSPVMCTTTAVRSNFKYFYHVFGQQEASFQDVKMTGDMILVARFYLKKQIKNQIDETEAANTTGPQYGEEALVAWSAIPLVLSMQGELTSRERREFNPSTMRINAGTHILKLYEPPVPEPTNMPYDTLQYYKDARRYGKATVRIHIFQGQPRPGSLTPSELSDEGDDVLPEFAWLPCDRRTPPSEPFHVGDGFDIYIDGCRFLPDSVTYSRVAARILDRKYEVHGKDISTSVKIDSDIFNPVYEHRAEFREPQIPPSATLLFKVYTIDNFYRQLTVVGYAALKIFVESGTERQPGIDRAGVQISLNEGPHQLRLYSQGPNGVDPFTEKCMADANVRPVPCASLLVRIAKVPKGPKGKPLVATKVPQADWARLGLWYPRPKYSDRVYFSSQCVPSRGESKLFHAMMKRVPITIRDAVAATTKAKESFLSSDKNMEQYIRNQLTKSMDTKPLDQDLNFISQYSPLHGTKLALDSAVNLPWANFTLAHVCLNPPGAFYMGAPHATYDKLTFIEYLDPRSTHTSPAWKDGFKHFPRRSYHRFLVAIIHLQEVFVNVSRDNYKYGLLEQAWTAVQIFKDKYCYTETFQLPLFQGAPNQQMLKQLAREPCKEWMERNIRNRTLKLLDGASVFIRLCDARRDDELLYDVPASKLVHVNVDYIPRNLAEIYSRERPGRPLESLIPPGKSSEQFMEGLKVKFKSLVYKLYEEGNMSNN</sequence>
<feature type="region of interest" description="Disordered" evidence="2">
    <location>
        <begin position="72"/>
        <end position="104"/>
    </location>
</feature>
<organism evidence="3 4">
    <name type="scientific">Biomphalaria glabrata</name>
    <name type="common">Bloodfluke planorb</name>
    <name type="synonym">Freshwater snail</name>
    <dbReference type="NCBI Taxonomy" id="6526"/>
    <lineage>
        <taxon>Eukaryota</taxon>
        <taxon>Metazoa</taxon>
        <taxon>Spiralia</taxon>
        <taxon>Lophotrochozoa</taxon>
        <taxon>Mollusca</taxon>
        <taxon>Gastropoda</taxon>
        <taxon>Heterobranchia</taxon>
        <taxon>Euthyneura</taxon>
        <taxon>Panpulmonata</taxon>
        <taxon>Hygrophila</taxon>
        <taxon>Lymnaeoidea</taxon>
        <taxon>Planorbidae</taxon>
        <taxon>Biomphalaria</taxon>
    </lineage>
</organism>
<keyword evidence="1" id="KW-0175">Coiled coil</keyword>
<gene>
    <name evidence="4" type="primary">LOC106067643</name>
</gene>
<feature type="coiled-coil region" evidence="1">
    <location>
        <begin position="239"/>
        <end position="303"/>
    </location>
</feature>
<evidence type="ECO:0000256" key="2">
    <source>
        <dbReference type="SAM" id="MobiDB-lite"/>
    </source>
</evidence>
<dbReference type="InterPro" id="IPR038800">
    <property type="entry name" value="CCDC17"/>
</dbReference>
<proteinExistence type="predicted"/>